<reference evidence="2" key="2">
    <citation type="submission" date="2020-09" db="EMBL/GenBank/DDBJ databases">
        <authorList>
            <person name="Sun Q."/>
            <person name="Zhou Y."/>
        </authorList>
    </citation>
    <scope>NUCLEOTIDE SEQUENCE</scope>
    <source>
        <strain evidence="2">CGMCC 1.15448</strain>
    </source>
</reference>
<dbReference type="EMBL" id="BMJC01000002">
    <property type="protein sequence ID" value="GGA98382.1"/>
    <property type="molecule type" value="Genomic_DNA"/>
</dbReference>
<dbReference type="PANTHER" id="PTHR43162:SF1">
    <property type="entry name" value="PRESTALK A DIFFERENTIATION PROTEIN A"/>
    <property type="match status" value="1"/>
</dbReference>
<dbReference type="InterPro" id="IPR016040">
    <property type="entry name" value="NAD(P)-bd_dom"/>
</dbReference>
<feature type="domain" description="NAD(P)-binding" evidence="1">
    <location>
        <begin position="7"/>
        <end position="120"/>
    </location>
</feature>
<dbReference type="Proteomes" id="UP000607559">
    <property type="component" value="Unassembled WGS sequence"/>
</dbReference>
<dbReference type="InterPro" id="IPR036291">
    <property type="entry name" value="NAD(P)-bd_dom_sf"/>
</dbReference>
<proteinExistence type="predicted"/>
<dbReference type="RefSeq" id="WP_188931465.1">
    <property type="nucleotide sequence ID" value="NZ_BMJC01000002.1"/>
</dbReference>
<dbReference type="Gene3D" id="3.40.50.720">
    <property type="entry name" value="NAD(P)-binding Rossmann-like Domain"/>
    <property type="match status" value="1"/>
</dbReference>
<dbReference type="PANTHER" id="PTHR43162">
    <property type="match status" value="1"/>
</dbReference>
<dbReference type="Pfam" id="PF13460">
    <property type="entry name" value="NAD_binding_10"/>
    <property type="match status" value="1"/>
</dbReference>
<gene>
    <name evidence="2" type="ORF">GCM10011511_22130</name>
</gene>
<dbReference type="AlphaFoldDB" id="A0A8J2UCW0"/>
<accession>A0A8J2UCW0</accession>
<evidence type="ECO:0000313" key="2">
    <source>
        <dbReference type="EMBL" id="GGA98382.1"/>
    </source>
</evidence>
<dbReference type="InterPro" id="IPR051604">
    <property type="entry name" value="Ergot_Alk_Oxidoreductase"/>
</dbReference>
<organism evidence="2 3">
    <name type="scientific">Puia dinghuensis</name>
    <dbReference type="NCBI Taxonomy" id="1792502"/>
    <lineage>
        <taxon>Bacteria</taxon>
        <taxon>Pseudomonadati</taxon>
        <taxon>Bacteroidota</taxon>
        <taxon>Chitinophagia</taxon>
        <taxon>Chitinophagales</taxon>
        <taxon>Chitinophagaceae</taxon>
        <taxon>Puia</taxon>
    </lineage>
</organism>
<sequence>MKYVLLGSLGNITKPLATQLIKAGHNITIVSSHADRKPAIEALGATAAIGSIEDIAFLTSTFKGADAIYAMIPPKWDAKEWKQWIGGIGKKYAEAIKAAGVKKVVNLSSMGADLPDGVGPVSGLHLAEEALNALSGVDIRHLRAGFFYTNLYSNIGMIKQGGIYGNNYGADVPLTLVHPRDIAAVAAEELLSLAFQGSSVRYVASDERTSKDIAAVIGAAVGKPGLPYVEFGDEDTRKGLLGAGLSEEVVRNYTEMGVAARTGLMFADYKKHRPQLSPTKLEDFAKEFAVAFAQN</sequence>
<comment type="caution">
    <text evidence="2">The sequence shown here is derived from an EMBL/GenBank/DDBJ whole genome shotgun (WGS) entry which is preliminary data.</text>
</comment>
<evidence type="ECO:0000313" key="3">
    <source>
        <dbReference type="Proteomes" id="UP000607559"/>
    </source>
</evidence>
<name>A0A8J2UCW0_9BACT</name>
<keyword evidence="3" id="KW-1185">Reference proteome</keyword>
<protein>
    <recommendedName>
        <fullName evidence="1">NAD(P)-binding domain-containing protein</fullName>
    </recommendedName>
</protein>
<reference evidence="2" key="1">
    <citation type="journal article" date="2014" name="Int. J. Syst. Evol. Microbiol.">
        <title>Complete genome sequence of Corynebacterium casei LMG S-19264T (=DSM 44701T), isolated from a smear-ripened cheese.</title>
        <authorList>
            <consortium name="US DOE Joint Genome Institute (JGI-PGF)"/>
            <person name="Walter F."/>
            <person name="Albersmeier A."/>
            <person name="Kalinowski J."/>
            <person name="Ruckert C."/>
        </authorList>
    </citation>
    <scope>NUCLEOTIDE SEQUENCE</scope>
    <source>
        <strain evidence="2">CGMCC 1.15448</strain>
    </source>
</reference>
<dbReference type="Gene3D" id="3.90.25.10">
    <property type="entry name" value="UDP-galactose 4-epimerase, domain 1"/>
    <property type="match status" value="1"/>
</dbReference>
<evidence type="ECO:0000259" key="1">
    <source>
        <dbReference type="Pfam" id="PF13460"/>
    </source>
</evidence>
<dbReference type="SUPFAM" id="SSF51735">
    <property type="entry name" value="NAD(P)-binding Rossmann-fold domains"/>
    <property type="match status" value="1"/>
</dbReference>